<dbReference type="InterPro" id="IPR046938">
    <property type="entry name" value="DNA_clamp_sf"/>
</dbReference>
<dbReference type="RefSeq" id="WP_048100147.1">
    <property type="nucleotide sequence ID" value="NZ_JFZT01000048.1"/>
</dbReference>
<comment type="caution">
    <text evidence="5">The sequence shown here is derived from an EMBL/GenBank/DDBJ whole genome shotgun (WGS) entry which is preliminary data.</text>
</comment>
<dbReference type="InterPro" id="IPR000730">
    <property type="entry name" value="Pr_cel_nuc_antig"/>
</dbReference>
<keyword evidence="2 3" id="KW-0238">DNA-binding</keyword>
<evidence type="ECO:0000313" key="5">
    <source>
        <dbReference type="EMBL" id="EZQ03099.1"/>
    </source>
</evidence>
<dbReference type="OrthoDB" id="14749at2157"/>
<dbReference type="HAMAP" id="MF_00317">
    <property type="entry name" value="DNApol_clamp_arch"/>
    <property type="match status" value="1"/>
</dbReference>
<keyword evidence="6" id="KW-1185">Reference proteome</keyword>
<organism evidence="5 6">
    <name type="scientific">Candidatus Acidianus copahuensis</name>
    <dbReference type="NCBI Taxonomy" id="1160895"/>
    <lineage>
        <taxon>Archaea</taxon>
        <taxon>Thermoproteota</taxon>
        <taxon>Thermoprotei</taxon>
        <taxon>Sulfolobales</taxon>
        <taxon>Sulfolobaceae</taxon>
        <taxon>Acidianus</taxon>
    </lineage>
</organism>
<evidence type="ECO:0000259" key="4">
    <source>
        <dbReference type="Pfam" id="PF00705"/>
    </source>
</evidence>
<gene>
    <name evidence="3" type="primary">pcn</name>
    <name evidence="5" type="ORF">CM19_09710</name>
</gene>
<dbReference type="CDD" id="cd00577">
    <property type="entry name" value="PCNA"/>
    <property type="match status" value="1"/>
</dbReference>
<dbReference type="SUPFAM" id="SSF55979">
    <property type="entry name" value="DNA clamp"/>
    <property type="match status" value="2"/>
</dbReference>
<evidence type="ECO:0000313" key="6">
    <source>
        <dbReference type="Proteomes" id="UP000024332"/>
    </source>
</evidence>
<dbReference type="GO" id="GO:0030337">
    <property type="term" value="F:DNA polymerase processivity factor activity"/>
    <property type="evidence" value="ECO:0007669"/>
    <property type="project" value="UniProtKB-UniRule"/>
</dbReference>
<dbReference type="STRING" id="1160895.CM19_09710"/>
<dbReference type="GO" id="GO:0006275">
    <property type="term" value="P:regulation of DNA replication"/>
    <property type="evidence" value="ECO:0007669"/>
    <property type="project" value="UniProtKB-UniRule"/>
</dbReference>
<sequence>MPFKAIYNSVNDFYALLSSISKLTDTITINFTENGINSKYLTEDKVIMCIINIPKGVMDEYEIEKEVGIKLNLKDIKKLLSKAKSKNSRIEIEETDSGIKVVIRDERTKTRSNMYIKAEKTDVEGIKEPNVPLSTLAVMPERILKTVIDDALEISSEETTFSSEENGLSIIAEESGKSYIAKLVKDSPLLELNVEKPAKAVYGLEVLKTVASVSGITKNIKISFGENLPMRVENGTEGGPSLVFWVAPRAPK</sequence>
<keyword evidence="1 3" id="KW-0235">DNA replication</keyword>
<evidence type="ECO:0000256" key="1">
    <source>
        <dbReference type="ARBA" id="ARBA00022705"/>
    </source>
</evidence>
<dbReference type="PANTHER" id="PTHR11352:SF0">
    <property type="entry name" value="PROLIFERATING CELL NUCLEAR ANTIGEN"/>
    <property type="match status" value="1"/>
</dbReference>
<dbReference type="PANTHER" id="PTHR11352">
    <property type="entry name" value="PROLIFERATING CELL NUCLEAR ANTIGEN"/>
    <property type="match status" value="1"/>
</dbReference>
<dbReference type="EMBL" id="JFZT01000048">
    <property type="protein sequence ID" value="EZQ03099.1"/>
    <property type="molecule type" value="Genomic_DNA"/>
</dbReference>
<dbReference type="Pfam" id="PF00705">
    <property type="entry name" value="PCNA_N"/>
    <property type="match status" value="1"/>
</dbReference>
<dbReference type="GO" id="GO:0006272">
    <property type="term" value="P:leading strand elongation"/>
    <property type="evidence" value="ECO:0007669"/>
    <property type="project" value="TreeGrafter"/>
</dbReference>
<accession>A0A031LNH7</accession>
<comment type="function">
    <text evidence="3">Sliding clamp subunit that acts as a moving platform for DNA processing. Responsible for tethering the catalytic subunit of DNA polymerase and other proteins to DNA during high-speed replication.</text>
</comment>
<dbReference type="Proteomes" id="UP000024332">
    <property type="component" value="Unassembled WGS sequence"/>
</dbReference>
<evidence type="ECO:0000256" key="3">
    <source>
        <dbReference type="HAMAP-Rule" id="MF_00317"/>
    </source>
</evidence>
<evidence type="ECO:0000256" key="2">
    <source>
        <dbReference type="ARBA" id="ARBA00023125"/>
    </source>
</evidence>
<dbReference type="Gene3D" id="3.70.10.10">
    <property type="match status" value="1"/>
</dbReference>
<dbReference type="GO" id="GO:0003677">
    <property type="term" value="F:DNA binding"/>
    <property type="evidence" value="ECO:0007669"/>
    <property type="project" value="UniProtKB-UniRule"/>
</dbReference>
<reference evidence="5 6" key="1">
    <citation type="submission" date="2014-03" db="EMBL/GenBank/DDBJ databases">
        <title>Draft genome sequence of the novel thermoacidophilic archaea Acidianus copahuensis ALE1 strain, isolated from Copahue volcanic area in Neuquen Argentina.</title>
        <authorList>
            <person name="Urbieta M.S."/>
            <person name="Rascovan N."/>
            <person name="Castro C."/>
            <person name="Revale S."/>
            <person name="Giaveno M.A."/>
            <person name="Vazquez M.P."/>
            <person name="Donati E.R."/>
        </authorList>
    </citation>
    <scope>NUCLEOTIDE SEQUENCE [LARGE SCALE GENOMIC DNA]</scope>
    <source>
        <strain evidence="5 6">ALE1</strain>
    </source>
</reference>
<name>A0A031LNH7_9CREN</name>
<comment type="similarity">
    <text evidence="3">Belongs to the PCNA family.</text>
</comment>
<dbReference type="AlphaFoldDB" id="A0A031LNH7"/>
<proteinExistence type="inferred from homology"/>
<dbReference type="InterPro" id="IPR022648">
    <property type="entry name" value="Pr_cel_nuc_antig_N"/>
</dbReference>
<feature type="domain" description="Proliferating cell nuclear antigen PCNA N-terminal" evidence="4">
    <location>
        <begin position="15"/>
        <end position="122"/>
    </location>
</feature>
<comment type="subunit">
    <text evidence="3">Homotrimer. The subunits circularize to form a toroid; DNA passes through its center. Replication factor C (RFC) is required to load the toroid on the DNA.</text>
</comment>
<protein>
    <recommendedName>
        <fullName evidence="3">DNA polymerase sliding clamp</fullName>
    </recommendedName>
    <alternativeName>
        <fullName evidence="3">Proliferating cell nuclear antigen homolog</fullName>
        <shortName evidence="3">PCNA</shortName>
    </alternativeName>
</protein>